<sequence>MKIVNNKIYLLLLIITITGCSKYLDTKPYSFNTVESLYKTAEDAELGLTGCYSILNTTAVQGTGFGESFAVAMPFMLSAGTDELVTQDGFTNPNYAPFGTADVTSQNETIRNNWFFLYAGINRVNYLLENISQTAVNESRKKEMIGEGHFLRGMLYMYLATTYGGVPVYKSSVQDPAVPRAPLQEVYELVIADLQAAYETLPHRASLSGRANKWSAAGYLAKVYAYLAACKKNNVGQELNFALNSFSWVDADDMYNKLKTVTTDIVSKSGYKLTEHYDYLFRETTRKQQEEESLFTVQGSTSSVNGNYNLWLFWQVPIGSSVAGGGYGWFRPTGELFYKYKEADIRRAHNMTLYLDPLGQTETIEGIKYFIPLPCTDPRNGNFCVGKFRYRDPVTKTISQAWSDGNILLLRYADILLLHAEALYYTGDEPGARALLKEVRQRAAAAPADIAGLTTAYFKTDFKEELLEERSRELCFESWRRIDLVRFGKLGASLAGLSNDKGRWNTIVPVIKTNWKPYKIWFPIPRTEIELSPLEQNPGY</sequence>
<dbReference type="InterPro" id="IPR012944">
    <property type="entry name" value="SusD_RagB_dom"/>
</dbReference>
<keyword evidence="3" id="KW-0732">Signal</keyword>
<evidence type="ECO:0000256" key="3">
    <source>
        <dbReference type="ARBA" id="ARBA00022729"/>
    </source>
</evidence>
<comment type="caution">
    <text evidence="8">The sequence shown here is derived from an EMBL/GenBank/DDBJ whole genome shotgun (WGS) entry which is preliminary data.</text>
</comment>
<protein>
    <submittedName>
        <fullName evidence="8">RagB/SusD family nutrient uptake outer membrane protein</fullName>
    </submittedName>
</protein>
<dbReference type="RefSeq" id="WP_354659184.1">
    <property type="nucleotide sequence ID" value="NZ_JBEXAC010000001.1"/>
</dbReference>
<evidence type="ECO:0000256" key="1">
    <source>
        <dbReference type="ARBA" id="ARBA00004442"/>
    </source>
</evidence>
<feature type="domain" description="RagB/SusD" evidence="6">
    <location>
        <begin position="340"/>
        <end position="540"/>
    </location>
</feature>
<dbReference type="InterPro" id="IPR033985">
    <property type="entry name" value="SusD-like_N"/>
</dbReference>
<proteinExistence type="inferred from homology"/>
<evidence type="ECO:0000313" key="9">
    <source>
        <dbReference type="Proteomes" id="UP001549749"/>
    </source>
</evidence>
<dbReference type="Gene3D" id="1.25.40.390">
    <property type="match status" value="1"/>
</dbReference>
<dbReference type="Pfam" id="PF07980">
    <property type="entry name" value="SusD_RagB"/>
    <property type="match status" value="1"/>
</dbReference>
<keyword evidence="4" id="KW-0472">Membrane</keyword>
<evidence type="ECO:0000256" key="5">
    <source>
        <dbReference type="ARBA" id="ARBA00023237"/>
    </source>
</evidence>
<dbReference type="PROSITE" id="PS51257">
    <property type="entry name" value="PROKAR_LIPOPROTEIN"/>
    <property type="match status" value="1"/>
</dbReference>
<comment type="subcellular location">
    <subcellularLocation>
        <location evidence="1">Cell outer membrane</location>
    </subcellularLocation>
</comment>
<dbReference type="InterPro" id="IPR011990">
    <property type="entry name" value="TPR-like_helical_dom_sf"/>
</dbReference>
<organism evidence="8 9">
    <name type="scientific">Chitinophaga defluvii</name>
    <dbReference type="NCBI Taxonomy" id="3163343"/>
    <lineage>
        <taxon>Bacteria</taxon>
        <taxon>Pseudomonadati</taxon>
        <taxon>Bacteroidota</taxon>
        <taxon>Chitinophagia</taxon>
        <taxon>Chitinophagales</taxon>
        <taxon>Chitinophagaceae</taxon>
        <taxon>Chitinophaga</taxon>
    </lineage>
</organism>
<evidence type="ECO:0000256" key="4">
    <source>
        <dbReference type="ARBA" id="ARBA00023136"/>
    </source>
</evidence>
<accession>A0ABV2T0I3</accession>
<comment type="similarity">
    <text evidence="2">Belongs to the SusD family.</text>
</comment>
<feature type="domain" description="SusD-like N-terminal" evidence="7">
    <location>
        <begin position="96"/>
        <end position="224"/>
    </location>
</feature>
<evidence type="ECO:0000259" key="6">
    <source>
        <dbReference type="Pfam" id="PF07980"/>
    </source>
</evidence>
<dbReference type="SUPFAM" id="SSF48452">
    <property type="entry name" value="TPR-like"/>
    <property type="match status" value="1"/>
</dbReference>
<evidence type="ECO:0000256" key="2">
    <source>
        <dbReference type="ARBA" id="ARBA00006275"/>
    </source>
</evidence>
<evidence type="ECO:0000259" key="7">
    <source>
        <dbReference type="Pfam" id="PF14322"/>
    </source>
</evidence>
<reference evidence="8 9" key="1">
    <citation type="submission" date="2024-06" db="EMBL/GenBank/DDBJ databases">
        <title>Chitinophaga defluvii sp. nov., isolated from municipal sewage.</title>
        <authorList>
            <person name="Zhang L."/>
        </authorList>
    </citation>
    <scope>NUCLEOTIDE SEQUENCE [LARGE SCALE GENOMIC DNA]</scope>
    <source>
        <strain evidence="8 9">H8</strain>
    </source>
</reference>
<gene>
    <name evidence="8" type="ORF">ABR189_04155</name>
</gene>
<name>A0ABV2T0I3_9BACT</name>
<dbReference type="Pfam" id="PF14322">
    <property type="entry name" value="SusD-like_3"/>
    <property type="match status" value="1"/>
</dbReference>
<keyword evidence="9" id="KW-1185">Reference proteome</keyword>
<dbReference type="Proteomes" id="UP001549749">
    <property type="component" value="Unassembled WGS sequence"/>
</dbReference>
<keyword evidence="5" id="KW-0998">Cell outer membrane</keyword>
<evidence type="ECO:0000313" key="8">
    <source>
        <dbReference type="EMBL" id="MET6996542.1"/>
    </source>
</evidence>
<dbReference type="EMBL" id="JBEXAC010000001">
    <property type="protein sequence ID" value="MET6996542.1"/>
    <property type="molecule type" value="Genomic_DNA"/>
</dbReference>